<proteinExistence type="predicted"/>
<organism evidence="2 3">
    <name type="scientific">Paracoccus methylarcula</name>
    <dbReference type="NCBI Taxonomy" id="72022"/>
    <lineage>
        <taxon>Bacteria</taxon>
        <taxon>Pseudomonadati</taxon>
        <taxon>Pseudomonadota</taxon>
        <taxon>Alphaproteobacteria</taxon>
        <taxon>Rhodobacterales</taxon>
        <taxon>Paracoccaceae</taxon>
        <taxon>Paracoccus</taxon>
    </lineage>
</organism>
<evidence type="ECO:0000313" key="2">
    <source>
        <dbReference type="EMBL" id="RNF33860.1"/>
    </source>
</evidence>
<dbReference type="EMBL" id="PXNQ02000008">
    <property type="protein sequence ID" value="RNF33860.1"/>
    <property type="molecule type" value="Genomic_DNA"/>
</dbReference>
<gene>
    <name evidence="2" type="ORF">A7A09_013085</name>
</gene>
<comment type="caution">
    <text evidence="2">The sequence shown here is derived from an EMBL/GenBank/DDBJ whole genome shotgun (WGS) entry which is preliminary data.</text>
</comment>
<dbReference type="SUPFAM" id="SSF51120">
    <property type="entry name" value="beta-Roll"/>
    <property type="match status" value="1"/>
</dbReference>
<accession>A0A3R7Q1Q3</accession>
<evidence type="ECO:0000313" key="3">
    <source>
        <dbReference type="Proteomes" id="UP000238137"/>
    </source>
</evidence>
<dbReference type="Gene3D" id="2.160.20.160">
    <property type="match status" value="1"/>
</dbReference>
<feature type="region of interest" description="Disordered" evidence="1">
    <location>
        <begin position="18"/>
        <end position="72"/>
    </location>
</feature>
<evidence type="ECO:0000256" key="1">
    <source>
        <dbReference type="SAM" id="MobiDB-lite"/>
    </source>
</evidence>
<protein>
    <recommendedName>
        <fullName evidence="4">Calcium-binding protein</fullName>
    </recommendedName>
</protein>
<keyword evidence="3" id="KW-1185">Reference proteome</keyword>
<dbReference type="InterPro" id="IPR011049">
    <property type="entry name" value="Serralysin-like_metalloprot_C"/>
</dbReference>
<dbReference type="Proteomes" id="UP000238137">
    <property type="component" value="Unassembled WGS sequence"/>
</dbReference>
<name>A0A3R7Q1Q3_9RHOB</name>
<feature type="region of interest" description="Disordered" evidence="1">
    <location>
        <begin position="205"/>
        <end position="226"/>
    </location>
</feature>
<feature type="compositionally biased region" description="Pro residues" evidence="1">
    <location>
        <begin position="30"/>
        <end position="40"/>
    </location>
</feature>
<dbReference type="AlphaFoldDB" id="A0A3R7Q1Q3"/>
<sequence length="305" mass="32289">MIGASVVAALVGSIFFINDDSDGDEHSDPQPEPAPEPGPEPQLHEGTDGADEITSYDPEADEDGTLSSLDGDDTIRFEEGEEIEWNIDSGAGNDEIDIGYSYRNEIHGGDGNDHIQMIDGADTEIHGDAGNDTISASDSEYYDFGNLSLFGGEGDDVLQVGKLEGVTQLEFDGADGPDLSGGEGSDSFDLSVELDEELISLADFYGNNDVGSTEGPSDEPRSNDIGRISDFVSGEDKLTIDPVTHAEAATYLGHDIVQSEDETSTGITLHYAVKGQTDPVLHATLWLDGTPSIAEGDLQFVNLPA</sequence>
<dbReference type="PRINTS" id="PR00313">
    <property type="entry name" value="CABNDNGRPT"/>
</dbReference>
<reference evidence="2" key="1">
    <citation type="submission" date="2018-05" db="EMBL/GenBank/DDBJ databases">
        <title>Reclassification of Methylarcula marina and Methylarcula terricola as Paracoccus methylarcula sp.nov., comb.nov. and Paracoccus terricola comb.nov.</title>
        <authorList>
            <person name="Shmareva M.N."/>
            <person name="Doronina N.V."/>
            <person name="Vasilenko O.V."/>
            <person name="Tarlachkov S.V."/>
            <person name="Trotsenko Y.A."/>
        </authorList>
    </citation>
    <scope>NUCLEOTIDE SEQUENCE [LARGE SCALE GENOMIC DNA]</scope>
    <source>
        <strain evidence="2">VKM B-2159</strain>
    </source>
</reference>
<evidence type="ECO:0008006" key="4">
    <source>
        <dbReference type="Google" id="ProtNLM"/>
    </source>
</evidence>